<dbReference type="Proteomes" id="UP000681720">
    <property type="component" value="Unassembled WGS sequence"/>
</dbReference>
<name>A0A8S3GNL8_9BILA</name>
<feature type="non-terminal residue" evidence="1">
    <location>
        <position position="152"/>
    </location>
</feature>
<reference evidence="1" key="1">
    <citation type="submission" date="2021-02" db="EMBL/GenBank/DDBJ databases">
        <authorList>
            <person name="Nowell W R."/>
        </authorList>
    </citation>
    <scope>NUCLEOTIDE SEQUENCE</scope>
</reference>
<dbReference type="AlphaFoldDB" id="A0A8S3GNL8"/>
<evidence type="ECO:0000313" key="1">
    <source>
        <dbReference type="EMBL" id="CAF5165458.1"/>
    </source>
</evidence>
<organism evidence="1 2">
    <name type="scientific">Rotaria magnacalcarata</name>
    <dbReference type="NCBI Taxonomy" id="392030"/>
    <lineage>
        <taxon>Eukaryota</taxon>
        <taxon>Metazoa</taxon>
        <taxon>Spiralia</taxon>
        <taxon>Gnathifera</taxon>
        <taxon>Rotifera</taxon>
        <taxon>Eurotatoria</taxon>
        <taxon>Bdelloidea</taxon>
        <taxon>Philodinida</taxon>
        <taxon>Philodinidae</taxon>
        <taxon>Rotaria</taxon>
    </lineage>
</organism>
<protein>
    <submittedName>
        <fullName evidence="1">Uncharacterized protein</fullName>
    </submittedName>
</protein>
<comment type="caution">
    <text evidence="1">The sequence shown here is derived from an EMBL/GenBank/DDBJ whole genome shotgun (WGS) entry which is preliminary data.</text>
</comment>
<evidence type="ECO:0000313" key="2">
    <source>
        <dbReference type="Proteomes" id="UP000681720"/>
    </source>
</evidence>
<gene>
    <name evidence="1" type="ORF">GIL414_LOCUS66214</name>
</gene>
<accession>A0A8S3GNL8</accession>
<proteinExistence type="predicted"/>
<dbReference type="EMBL" id="CAJOBJ010308243">
    <property type="protein sequence ID" value="CAF5165458.1"/>
    <property type="molecule type" value="Genomic_DNA"/>
</dbReference>
<sequence length="152" mass="17945">MERTNPKAKIQSVRFHDILVQIQTVDFNGIECLCLEDVQRRFPPVTALCFDNIQLSFLRDTNGDQLIPLRIEAITDQIIEAVEPAEQSNVVMHRFLNRIDTNMQEMNKKTDIILANTQETLIRIKHVMTQMYELHEYTTPRYFLFYQQNITI</sequence>